<name>A0A367YNF7_9ASCO</name>
<feature type="transmembrane region" description="Helical" evidence="1">
    <location>
        <begin position="25"/>
        <end position="44"/>
    </location>
</feature>
<keyword evidence="1" id="KW-0472">Membrane</keyword>
<keyword evidence="3" id="KW-1185">Reference proteome</keyword>
<evidence type="ECO:0000313" key="3">
    <source>
        <dbReference type="Proteomes" id="UP000253472"/>
    </source>
</evidence>
<dbReference type="Proteomes" id="UP000253472">
    <property type="component" value="Unassembled WGS sequence"/>
</dbReference>
<keyword evidence="1" id="KW-0812">Transmembrane</keyword>
<gene>
    <name evidence="2" type="ORF">Cantr_02730</name>
</gene>
<protein>
    <recommendedName>
        <fullName evidence="4">Protein RCR2</fullName>
    </recommendedName>
</protein>
<dbReference type="EMBL" id="QLNQ01000001">
    <property type="protein sequence ID" value="RCK67358.1"/>
    <property type="molecule type" value="Genomic_DNA"/>
</dbReference>
<evidence type="ECO:0000256" key="1">
    <source>
        <dbReference type="SAM" id="Phobius"/>
    </source>
</evidence>
<proteinExistence type="predicted"/>
<evidence type="ECO:0008006" key="4">
    <source>
        <dbReference type="Google" id="ProtNLM"/>
    </source>
</evidence>
<organism evidence="2 3">
    <name type="scientific">Candida viswanathii</name>
    <dbReference type="NCBI Taxonomy" id="5486"/>
    <lineage>
        <taxon>Eukaryota</taxon>
        <taxon>Fungi</taxon>
        <taxon>Dikarya</taxon>
        <taxon>Ascomycota</taxon>
        <taxon>Saccharomycotina</taxon>
        <taxon>Pichiomycetes</taxon>
        <taxon>Debaryomycetaceae</taxon>
        <taxon>Candida/Lodderomyces clade</taxon>
        <taxon>Candida</taxon>
    </lineage>
</organism>
<reference evidence="2 3" key="1">
    <citation type="submission" date="2018-06" db="EMBL/GenBank/DDBJ databases">
        <title>Whole genome sequencing of Candida tropicalis (genome annotated by CSBL at Korea University).</title>
        <authorList>
            <person name="Ahn J."/>
        </authorList>
    </citation>
    <scope>NUCLEOTIDE SEQUENCE [LARGE SCALE GENOMIC DNA]</scope>
    <source>
        <strain evidence="2 3">ATCC 20962</strain>
    </source>
</reference>
<dbReference type="AlphaFoldDB" id="A0A367YNF7"/>
<sequence length="141" mass="15429">MFLYGQNKINASLPKRDSDSLLKPIAVSVAFIVVMMIVVAATVVKRRMKAAERIEQDSARNTMGLIGVDEAPLAPMAELLRSATTTTAPYPVARDSLYEFVPPYSKTAQESSDWGYFDPEGKFHAIDSFKPPSAPPPVHTS</sequence>
<comment type="caution">
    <text evidence="2">The sequence shown here is derived from an EMBL/GenBank/DDBJ whole genome shotgun (WGS) entry which is preliminary data.</text>
</comment>
<keyword evidence="1" id="KW-1133">Transmembrane helix</keyword>
<accession>A0A367YNF7</accession>
<evidence type="ECO:0000313" key="2">
    <source>
        <dbReference type="EMBL" id="RCK67358.1"/>
    </source>
</evidence>